<sequence length="399" mass="44957">MYHSYWPQFVRQLSLTTSVYGIPAVTARINEPGRISLVANPFPEHKRNYNISTILLTLYTLVILVGQFHIFRANHHGNQSVPIVAFGYTFVFVACAHNRLRFRSSQKIVDLVGLINTVAEYEEKHLARTRSIVLHLWFWALYVGTIMIPVFITTLLIINPCMPPFPGSIIFNCSGQSGTKFSGFVESSSMVWVMEVLILIATFVTGLTGAATTTFIFGVGTVVKLIAISTFIKNITNSGCVPVNVATSGFKSMEKMVGKFRQNRIMVKTFNNCYQTVYFTYMMTFVVTLGILFMYGLLKFHEKASIVSLVFIISVIVDYFLVVLLSYTFVGNIFFESTRLRVTWKKLDAGPRKMELCKRIVQSCPSIKIKMASVNFVERITALNVLDFGFHQAVSLALI</sequence>
<evidence type="ECO:0008006" key="4">
    <source>
        <dbReference type="Google" id="ProtNLM"/>
    </source>
</evidence>
<dbReference type="AlphaFoldDB" id="A0A226CX74"/>
<dbReference type="EMBL" id="LNIX01000055">
    <property type="protein sequence ID" value="OXA37579.1"/>
    <property type="molecule type" value="Genomic_DNA"/>
</dbReference>
<reference evidence="2 3" key="1">
    <citation type="submission" date="2015-12" db="EMBL/GenBank/DDBJ databases">
        <title>The genome of Folsomia candida.</title>
        <authorList>
            <person name="Faddeeva A."/>
            <person name="Derks M.F."/>
            <person name="Anvar Y."/>
            <person name="Smit S."/>
            <person name="Van Straalen N."/>
            <person name="Roelofs D."/>
        </authorList>
    </citation>
    <scope>NUCLEOTIDE SEQUENCE [LARGE SCALE GENOMIC DNA]</scope>
    <source>
        <strain evidence="2 3">VU population</strain>
        <tissue evidence="2">Whole body</tissue>
    </source>
</reference>
<evidence type="ECO:0000313" key="2">
    <source>
        <dbReference type="EMBL" id="OXA37579.1"/>
    </source>
</evidence>
<evidence type="ECO:0000256" key="1">
    <source>
        <dbReference type="SAM" id="Phobius"/>
    </source>
</evidence>
<feature type="transmembrane region" description="Helical" evidence="1">
    <location>
        <begin position="83"/>
        <end position="100"/>
    </location>
</feature>
<keyword evidence="1" id="KW-1133">Transmembrane helix</keyword>
<feature type="transmembrane region" description="Helical" evidence="1">
    <location>
        <begin position="196"/>
        <end position="223"/>
    </location>
</feature>
<evidence type="ECO:0000313" key="3">
    <source>
        <dbReference type="Proteomes" id="UP000198287"/>
    </source>
</evidence>
<feature type="transmembrane region" description="Helical" evidence="1">
    <location>
        <begin position="278"/>
        <end position="298"/>
    </location>
</feature>
<feature type="transmembrane region" description="Helical" evidence="1">
    <location>
        <begin position="304"/>
        <end position="335"/>
    </location>
</feature>
<keyword evidence="1" id="KW-0812">Transmembrane</keyword>
<organism evidence="2 3">
    <name type="scientific">Folsomia candida</name>
    <name type="common">Springtail</name>
    <dbReference type="NCBI Taxonomy" id="158441"/>
    <lineage>
        <taxon>Eukaryota</taxon>
        <taxon>Metazoa</taxon>
        <taxon>Ecdysozoa</taxon>
        <taxon>Arthropoda</taxon>
        <taxon>Hexapoda</taxon>
        <taxon>Collembola</taxon>
        <taxon>Entomobryomorpha</taxon>
        <taxon>Isotomoidea</taxon>
        <taxon>Isotomidae</taxon>
        <taxon>Proisotominae</taxon>
        <taxon>Folsomia</taxon>
    </lineage>
</organism>
<dbReference type="Proteomes" id="UP000198287">
    <property type="component" value="Unassembled WGS sequence"/>
</dbReference>
<feature type="transmembrane region" description="Helical" evidence="1">
    <location>
        <begin position="51"/>
        <end position="71"/>
    </location>
</feature>
<proteinExistence type="predicted"/>
<keyword evidence="1" id="KW-0472">Membrane</keyword>
<comment type="caution">
    <text evidence="2">The sequence shown here is derived from an EMBL/GenBank/DDBJ whole genome shotgun (WGS) entry which is preliminary data.</text>
</comment>
<gene>
    <name evidence="2" type="ORF">Fcan01_27691</name>
</gene>
<accession>A0A226CX74</accession>
<name>A0A226CX74_FOLCA</name>
<feature type="transmembrane region" description="Helical" evidence="1">
    <location>
        <begin position="136"/>
        <end position="158"/>
    </location>
</feature>
<protein>
    <recommendedName>
        <fullName evidence="4">Odorant receptor</fullName>
    </recommendedName>
</protein>
<keyword evidence="3" id="KW-1185">Reference proteome</keyword>